<dbReference type="EMBL" id="CP037920">
    <property type="protein sequence ID" value="QDT94759.1"/>
    <property type="molecule type" value="Genomic_DNA"/>
</dbReference>
<dbReference type="KEGG" id="gaw:V144x_01900"/>
<gene>
    <name evidence="1" type="ORF">V144x_01900</name>
</gene>
<name>A0A517VP20_9PLAN</name>
<evidence type="ECO:0000313" key="2">
    <source>
        <dbReference type="Proteomes" id="UP000318704"/>
    </source>
</evidence>
<evidence type="ECO:0000313" key="1">
    <source>
        <dbReference type="EMBL" id="QDT94759.1"/>
    </source>
</evidence>
<protein>
    <submittedName>
        <fullName evidence="1">Uncharacterized protein</fullName>
    </submittedName>
</protein>
<dbReference type="Proteomes" id="UP000318704">
    <property type="component" value="Chromosome"/>
</dbReference>
<sequence length="110" mass="12520">MDLSDSSSVPRLVLRSNVSELERSDDRISCLKGIFGTTIGVNEDSFEWCPDDRPPSPQELLGWLWFLEPNIDVNLKSKASGQLSKLMIAYDEGSLDSWWKQLIEEMQSLQ</sequence>
<dbReference type="AlphaFoldDB" id="A0A517VP20"/>
<proteinExistence type="predicted"/>
<accession>A0A517VP20</accession>
<reference evidence="1 2" key="1">
    <citation type="submission" date="2019-03" db="EMBL/GenBank/DDBJ databases">
        <title>Deep-cultivation of Planctomycetes and their phenomic and genomic characterization uncovers novel biology.</title>
        <authorList>
            <person name="Wiegand S."/>
            <person name="Jogler M."/>
            <person name="Boedeker C."/>
            <person name="Pinto D."/>
            <person name="Vollmers J."/>
            <person name="Rivas-Marin E."/>
            <person name="Kohn T."/>
            <person name="Peeters S.H."/>
            <person name="Heuer A."/>
            <person name="Rast P."/>
            <person name="Oberbeckmann S."/>
            <person name="Bunk B."/>
            <person name="Jeske O."/>
            <person name="Meyerdierks A."/>
            <person name="Storesund J.E."/>
            <person name="Kallscheuer N."/>
            <person name="Luecker S."/>
            <person name="Lage O.M."/>
            <person name="Pohl T."/>
            <person name="Merkel B.J."/>
            <person name="Hornburger P."/>
            <person name="Mueller R.-W."/>
            <person name="Bruemmer F."/>
            <person name="Labrenz M."/>
            <person name="Spormann A.M."/>
            <person name="Op den Camp H."/>
            <person name="Overmann J."/>
            <person name="Amann R."/>
            <person name="Jetten M.S.M."/>
            <person name="Mascher T."/>
            <person name="Medema M.H."/>
            <person name="Devos D.P."/>
            <person name="Kaster A.-K."/>
            <person name="Ovreas L."/>
            <person name="Rohde M."/>
            <person name="Galperin M.Y."/>
            <person name="Jogler C."/>
        </authorList>
    </citation>
    <scope>NUCLEOTIDE SEQUENCE [LARGE SCALE GENOMIC DNA]</scope>
    <source>
        <strain evidence="1 2">V144</strain>
    </source>
</reference>
<organism evidence="1 2">
    <name type="scientific">Gimesia aquarii</name>
    <dbReference type="NCBI Taxonomy" id="2527964"/>
    <lineage>
        <taxon>Bacteria</taxon>
        <taxon>Pseudomonadati</taxon>
        <taxon>Planctomycetota</taxon>
        <taxon>Planctomycetia</taxon>
        <taxon>Planctomycetales</taxon>
        <taxon>Planctomycetaceae</taxon>
        <taxon>Gimesia</taxon>
    </lineage>
</organism>